<sequence>MCEHWGTLTDEIVHQAAVPTSGNTKTCAPDYLAPAVNRARYLPEFVQVCDLLRCP</sequence>
<gene>
    <name evidence="1" type="ORF">BAR24066_01016</name>
</gene>
<evidence type="ECO:0000313" key="1">
    <source>
        <dbReference type="EMBL" id="VWB24896.1"/>
    </source>
</evidence>
<dbReference type="AlphaFoldDB" id="A0A9Q9SF27"/>
<name>A0A9Q9SF27_9BURK</name>
<proteinExistence type="predicted"/>
<accession>A0A9Q9SF27</accession>
<dbReference type="RefSeq" id="WP_174991671.1">
    <property type="nucleotide sequence ID" value="NZ_CABVPX010000003.1"/>
</dbReference>
<comment type="caution">
    <text evidence="1">The sequence shown here is derived from an EMBL/GenBank/DDBJ whole genome shotgun (WGS) entry which is preliminary data.</text>
</comment>
<reference evidence="1 2" key="1">
    <citation type="submission" date="2019-09" db="EMBL/GenBank/DDBJ databases">
        <authorList>
            <person name="Depoorter E."/>
        </authorList>
    </citation>
    <scope>NUCLEOTIDE SEQUENCE [LARGE SCALE GENOMIC DNA]</scope>
    <source>
        <strain evidence="1">LMG 24066</strain>
    </source>
</reference>
<organism evidence="1 2">
    <name type="scientific">Burkholderia arboris</name>
    <dbReference type="NCBI Taxonomy" id="488730"/>
    <lineage>
        <taxon>Bacteria</taxon>
        <taxon>Pseudomonadati</taxon>
        <taxon>Pseudomonadota</taxon>
        <taxon>Betaproteobacteria</taxon>
        <taxon>Burkholderiales</taxon>
        <taxon>Burkholderiaceae</taxon>
        <taxon>Burkholderia</taxon>
        <taxon>Burkholderia cepacia complex</taxon>
    </lineage>
</organism>
<evidence type="ECO:0000313" key="2">
    <source>
        <dbReference type="Proteomes" id="UP000494172"/>
    </source>
</evidence>
<dbReference type="Proteomes" id="UP000494172">
    <property type="component" value="Unassembled WGS sequence"/>
</dbReference>
<dbReference type="EMBL" id="CABVPX010000003">
    <property type="protein sequence ID" value="VWB24896.1"/>
    <property type="molecule type" value="Genomic_DNA"/>
</dbReference>
<protein>
    <submittedName>
        <fullName evidence="1">Uncharacterized protein</fullName>
    </submittedName>
</protein>